<keyword evidence="2" id="KW-1185">Reference proteome</keyword>
<dbReference type="SUPFAM" id="SSF142906">
    <property type="entry name" value="YjbR-like"/>
    <property type="match status" value="1"/>
</dbReference>
<evidence type="ECO:0000313" key="1">
    <source>
        <dbReference type="EMBL" id="TFE90866.1"/>
    </source>
</evidence>
<accession>A0A4Y8Q9E6</accession>
<dbReference type="Pfam" id="PF04237">
    <property type="entry name" value="YjbR"/>
    <property type="match status" value="1"/>
</dbReference>
<dbReference type="InterPro" id="IPR058532">
    <property type="entry name" value="YjbR/MT2646/Rv2570-like"/>
</dbReference>
<dbReference type="Proteomes" id="UP000298246">
    <property type="component" value="Unassembled WGS sequence"/>
</dbReference>
<dbReference type="RefSeq" id="WP_134749713.1">
    <property type="nucleotide sequence ID" value="NZ_MYFO02000007.1"/>
</dbReference>
<dbReference type="EMBL" id="MYFO01000003">
    <property type="protein sequence ID" value="TFE90866.1"/>
    <property type="molecule type" value="Genomic_DNA"/>
</dbReference>
<sequence>MNTDHAGSCDSAYKDELSERIRLLCMSYPAVSERPSHGAPSFFIDGKRSFVQIRDNHHGDGRFALWCAAPEGLQSLLVDSNPELFYVPAYVGHLGWVGLRLDRSASWEEIEFIVRDAYLARASKKQQALLSGRAVTQP</sequence>
<organism evidence="1 2">
    <name type="scientific">Paenibacillus athensensis</name>
    <dbReference type="NCBI Taxonomy" id="1967502"/>
    <lineage>
        <taxon>Bacteria</taxon>
        <taxon>Bacillati</taxon>
        <taxon>Bacillota</taxon>
        <taxon>Bacilli</taxon>
        <taxon>Bacillales</taxon>
        <taxon>Paenibacillaceae</taxon>
        <taxon>Paenibacillus</taxon>
    </lineage>
</organism>
<gene>
    <name evidence="1" type="ORF">B5M42_03290</name>
</gene>
<dbReference type="InterPro" id="IPR038056">
    <property type="entry name" value="YjbR-like_sf"/>
</dbReference>
<keyword evidence="1" id="KW-0808">Transferase</keyword>
<evidence type="ECO:0000313" key="2">
    <source>
        <dbReference type="Proteomes" id="UP000298246"/>
    </source>
</evidence>
<proteinExistence type="predicted"/>
<comment type="caution">
    <text evidence="1">The sequence shown here is derived from an EMBL/GenBank/DDBJ whole genome shotgun (WGS) entry which is preliminary data.</text>
</comment>
<dbReference type="Gene3D" id="3.90.1150.30">
    <property type="match status" value="1"/>
</dbReference>
<name>A0A4Y8Q9E6_9BACL</name>
<dbReference type="AlphaFoldDB" id="A0A4Y8Q9E6"/>
<dbReference type="GO" id="GO:0016740">
    <property type="term" value="F:transferase activity"/>
    <property type="evidence" value="ECO:0007669"/>
    <property type="project" value="UniProtKB-KW"/>
</dbReference>
<dbReference type="OrthoDB" id="277063at2"/>
<protein>
    <submittedName>
        <fullName evidence="1">Phosphoribosylglycinamide formyltransferase</fullName>
    </submittedName>
</protein>
<reference evidence="1 2" key="1">
    <citation type="submission" date="2017-03" db="EMBL/GenBank/DDBJ databases">
        <title>Isolation of Levoglucosan Utilizing Bacteria.</title>
        <authorList>
            <person name="Arya A.S."/>
        </authorList>
    </citation>
    <scope>NUCLEOTIDE SEQUENCE [LARGE SCALE GENOMIC DNA]</scope>
    <source>
        <strain evidence="1 2">MEC069</strain>
    </source>
</reference>